<evidence type="ECO:0000313" key="19">
    <source>
        <dbReference type="EMBL" id="NDJ96289.1"/>
    </source>
</evidence>
<keyword evidence="11 16" id="KW-0234">DNA repair</keyword>
<dbReference type="SMART" id="SM00485">
    <property type="entry name" value="XPGN"/>
    <property type="match status" value="1"/>
</dbReference>
<dbReference type="InterPro" id="IPR008918">
    <property type="entry name" value="HhH2"/>
</dbReference>
<evidence type="ECO:0000256" key="7">
    <source>
        <dbReference type="ARBA" id="ARBA00022801"/>
    </source>
</evidence>
<keyword evidence="8 16" id="KW-0269">Exonuclease</keyword>
<keyword evidence="3 16" id="KW-0540">Nuclease</keyword>
<evidence type="ECO:0000256" key="15">
    <source>
        <dbReference type="ARBA" id="ARBA00063178"/>
    </source>
</evidence>
<keyword evidence="5 16" id="KW-0255">Endonuclease</keyword>
<keyword evidence="7 16" id="KW-0378">Hydrolase</keyword>
<evidence type="ECO:0000256" key="11">
    <source>
        <dbReference type="ARBA" id="ARBA00023204"/>
    </source>
</evidence>
<dbReference type="EC" id="3.1.-.-" evidence="16"/>
<sequence length="302" mass="33947">MGIKGLSKFISKKAPSAVKEVEIGTYFGRVIAIDASVIIYQFLTSARDHSTGLLNSIGEDTSHLSGVLYRSLRMLENGIKPIFVFDGKPPKEKEEELKKRADNREKVKVELDKAMSNGDTKLVESLSKRIVKISDSHIDSCKKLLDLMGIPFINAINDAEAQCALLVKSGHAFAVATEDMDALAFGAKYLIRKFSHPKDKSNQMKQYDLEEICNKLNIDNDQFVDLCILMGCDFCDTIKGLGPFNAYKYIQKYKSIDSIITNIDSKKFIIPDHFDFKNARNLFINPSNSMESLKIAVFYKPH</sequence>
<evidence type="ECO:0000259" key="18">
    <source>
        <dbReference type="SMART" id="SM00485"/>
    </source>
</evidence>
<comment type="function">
    <text evidence="13 16">Structure-specific nuclease with 5'-flap endonuclease and 5'-3' exonuclease activities involved in DNA replication and repair. During DNA replication, cleaves the 5'-overhanging flap structure that is generated by displacement synthesis when DNA polymerase encounters the 5'-end of a downstream Okazaki fragment. It enters the flap from the 5'-end and then tracks to cleave the flap base, leaving a nick for ligation. Also involved in the long patch base excision repair (LP-BER) pathway, by cleaving within the apurinic/apyrimidinic (AP) site-terminated flap. Acts as a genome stabilization factor that prevents flaps from equilibrating into structures that lead to duplications and deletions. Also possesses 5'-3' exonuclease activity on nicked or gapped double-stranded DNA, and exhibits RNase H activity. Also involved in replication and repair of rDNA and in repairing mitochondrial DNA.</text>
</comment>
<keyword evidence="10 16" id="KW-0496">Mitochondrion</keyword>
<accession>A0A6B2G454</accession>
<dbReference type="PRINTS" id="PR00853">
    <property type="entry name" value="XPGRADSUPER"/>
</dbReference>
<evidence type="ECO:0000256" key="3">
    <source>
        <dbReference type="ARBA" id="ARBA00022722"/>
    </source>
</evidence>
<dbReference type="SUPFAM" id="SSF88723">
    <property type="entry name" value="PIN domain-like"/>
    <property type="match status" value="1"/>
</dbReference>
<dbReference type="Gene3D" id="1.10.150.20">
    <property type="entry name" value="5' to 3' exonuclease, C-terminal subdomain"/>
    <property type="match status" value="1"/>
</dbReference>
<dbReference type="Pfam" id="PF00867">
    <property type="entry name" value="XPG_I"/>
    <property type="match status" value="1"/>
</dbReference>
<dbReference type="GO" id="GO:0043137">
    <property type="term" value="P:DNA replication, removal of RNA primer"/>
    <property type="evidence" value="ECO:0007669"/>
    <property type="project" value="UniProtKB-UniRule"/>
</dbReference>
<evidence type="ECO:0000256" key="5">
    <source>
        <dbReference type="ARBA" id="ARBA00022759"/>
    </source>
</evidence>
<dbReference type="GO" id="GO:0003677">
    <property type="term" value="F:DNA binding"/>
    <property type="evidence" value="ECO:0007669"/>
    <property type="project" value="UniProtKB-UniRule"/>
</dbReference>
<protein>
    <recommendedName>
        <fullName evidence="16">Flap endonuclease 1</fullName>
        <shortName evidence="16">FEN-1</shortName>
        <ecNumber evidence="16">3.1.-.-</ecNumber>
    </recommendedName>
    <alternativeName>
        <fullName evidence="16">Flap structure-specific endonuclease 1</fullName>
    </alternativeName>
</protein>
<evidence type="ECO:0000256" key="14">
    <source>
        <dbReference type="ARBA" id="ARBA00034726"/>
    </source>
</evidence>
<feature type="domain" description="XPG N-terminal" evidence="18">
    <location>
        <begin position="1"/>
        <end position="107"/>
    </location>
</feature>
<dbReference type="GO" id="GO:0006284">
    <property type="term" value="P:base-excision repair"/>
    <property type="evidence" value="ECO:0007669"/>
    <property type="project" value="UniProtKB-UniRule"/>
</dbReference>
<proteinExistence type="inferred from homology"/>
<dbReference type="SUPFAM" id="SSF47807">
    <property type="entry name" value="5' to 3' exonuclease, C-terminal subdomain"/>
    <property type="match status" value="1"/>
</dbReference>
<evidence type="ECO:0000256" key="8">
    <source>
        <dbReference type="ARBA" id="ARBA00022839"/>
    </source>
</evidence>
<evidence type="ECO:0000256" key="10">
    <source>
        <dbReference type="ARBA" id="ARBA00023128"/>
    </source>
</evidence>
<dbReference type="InterPro" id="IPR029060">
    <property type="entry name" value="PIN-like_dom_sf"/>
</dbReference>
<dbReference type="GO" id="GO:0000287">
    <property type="term" value="F:magnesium ion binding"/>
    <property type="evidence" value="ECO:0007669"/>
    <property type="project" value="UniProtKB-UniRule"/>
</dbReference>
<dbReference type="HAMAP" id="MF_00614">
    <property type="entry name" value="Fen"/>
    <property type="match status" value="1"/>
</dbReference>
<dbReference type="FunFam" id="1.10.150.20:FF:000009">
    <property type="entry name" value="Flap endonuclease 1"/>
    <property type="match status" value="1"/>
</dbReference>
<evidence type="ECO:0000256" key="6">
    <source>
        <dbReference type="ARBA" id="ARBA00022763"/>
    </source>
</evidence>
<evidence type="ECO:0000256" key="2">
    <source>
        <dbReference type="ARBA" id="ARBA00022705"/>
    </source>
</evidence>
<evidence type="ECO:0000256" key="9">
    <source>
        <dbReference type="ARBA" id="ARBA00022842"/>
    </source>
</evidence>
<comment type="subcellular location">
    <subcellularLocation>
        <location evidence="16">Nucleus</location>
        <location evidence="16">Nucleolus</location>
    </subcellularLocation>
    <subcellularLocation>
        <location evidence="16">Nucleus</location>
        <location evidence="16">Nucleoplasm</location>
    </subcellularLocation>
    <subcellularLocation>
        <location evidence="16">Mitochondrion</location>
    </subcellularLocation>
    <text evidence="16">Resides mostly in the nucleoli and relocalizes to the nucleoplasm upon DNA damage.</text>
</comment>
<keyword evidence="1 16" id="KW-0597">Phosphoprotein</keyword>
<dbReference type="InterPro" id="IPR006085">
    <property type="entry name" value="XPG_DNA_repair_N"/>
</dbReference>
<dbReference type="FunFam" id="3.40.50.1010:FF:000016">
    <property type="entry name" value="Flap endonuclease 1"/>
    <property type="match status" value="1"/>
</dbReference>
<dbReference type="InterPro" id="IPR023426">
    <property type="entry name" value="Flap_endonuc"/>
</dbReference>
<dbReference type="CDD" id="cd09867">
    <property type="entry name" value="PIN_FEN1"/>
    <property type="match status" value="1"/>
</dbReference>
<dbReference type="GO" id="GO:0017108">
    <property type="term" value="F:5'-flap endonuclease activity"/>
    <property type="evidence" value="ECO:0007669"/>
    <property type="project" value="UniProtKB-UniRule"/>
</dbReference>
<organism evidence="19">
    <name type="scientific">Myxobolus squamalis</name>
    <name type="common">Myxosporean</name>
    <dbReference type="NCBI Taxonomy" id="59785"/>
    <lineage>
        <taxon>Eukaryota</taxon>
        <taxon>Metazoa</taxon>
        <taxon>Cnidaria</taxon>
        <taxon>Myxozoa</taxon>
        <taxon>Myxosporea</taxon>
        <taxon>Bivalvulida</taxon>
        <taxon>Platysporina</taxon>
        <taxon>Myxobolidae</taxon>
        <taxon>Myxobolus</taxon>
    </lineage>
</organism>
<comment type="subunit">
    <text evidence="15">Interacts with PCNA1 and PCNA2. Three molecules of FEN1 bind to one PCNA trimer with each molecule binding to one PCNA monomer. PCNA stimulates the nuclease activity without altering cleavage specificity.</text>
</comment>
<comment type="similarity">
    <text evidence="14 16">Belongs to the XPG/RAD2 endonuclease family. FEN1 subfamily.</text>
</comment>
<evidence type="ECO:0000259" key="17">
    <source>
        <dbReference type="SMART" id="SM00484"/>
    </source>
</evidence>
<dbReference type="PANTHER" id="PTHR11081:SF9">
    <property type="entry name" value="FLAP ENDONUCLEASE 1"/>
    <property type="match status" value="1"/>
</dbReference>
<dbReference type="GO" id="GO:0005654">
    <property type="term" value="C:nucleoplasm"/>
    <property type="evidence" value="ECO:0007669"/>
    <property type="project" value="UniProtKB-SubCell"/>
</dbReference>
<evidence type="ECO:0000256" key="13">
    <source>
        <dbReference type="ARBA" id="ARBA00029382"/>
    </source>
</evidence>
<keyword evidence="6 16" id="KW-0227">DNA damage</keyword>
<dbReference type="InterPro" id="IPR006084">
    <property type="entry name" value="XPG/Rad2"/>
</dbReference>
<dbReference type="InterPro" id="IPR006086">
    <property type="entry name" value="XPG-I_dom"/>
</dbReference>
<dbReference type="GO" id="GO:0005739">
    <property type="term" value="C:mitochondrion"/>
    <property type="evidence" value="ECO:0007669"/>
    <property type="project" value="UniProtKB-SubCell"/>
</dbReference>
<dbReference type="PANTHER" id="PTHR11081">
    <property type="entry name" value="FLAP ENDONUCLEASE FAMILY MEMBER"/>
    <property type="match status" value="1"/>
</dbReference>
<evidence type="ECO:0000256" key="1">
    <source>
        <dbReference type="ARBA" id="ARBA00022553"/>
    </source>
</evidence>
<comment type="cofactor">
    <cofactor evidence="16">
        <name>Mg(2+)</name>
        <dbReference type="ChEBI" id="CHEBI:18420"/>
    </cofactor>
    <text evidence="16">Binds 2 magnesium ions per subunit. They probably participate in the reaction catalyzed by the enzyme. May bind an additional third magnesium ion after substrate binding.</text>
</comment>
<keyword evidence="4 16" id="KW-0479">Metal-binding</keyword>
<name>A0A6B2G454_MYXSQ</name>
<dbReference type="GO" id="GO:0005730">
    <property type="term" value="C:nucleolus"/>
    <property type="evidence" value="ECO:0007669"/>
    <property type="project" value="UniProtKB-SubCell"/>
</dbReference>
<keyword evidence="12 16" id="KW-0539">Nucleus</keyword>
<dbReference type="Gene3D" id="3.40.50.1010">
    <property type="entry name" value="5'-nuclease"/>
    <property type="match status" value="1"/>
</dbReference>
<keyword evidence="2 16" id="KW-0235">DNA replication</keyword>
<evidence type="ECO:0000256" key="4">
    <source>
        <dbReference type="ARBA" id="ARBA00022723"/>
    </source>
</evidence>
<evidence type="ECO:0000256" key="16">
    <source>
        <dbReference type="HAMAP-Rule" id="MF_03140"/>
    </source>
</evidence>
<dbReference type="CDD" id="cd09907">
    <property type="entry name" value="H3TH_FEN1-Euk"/>
    <property type="match status" value="1"/>
</dbReference>
<reference evidence="19" key="1">
    <citation type="submission" date="2018-11" db="EMBL/GenBank/DDBJ databases">
        <title>Myxobolus squamalis genome and transcriptome.</title>
        <authorList>
            <person name="Yahalomi D."/>
            <person name="Atkinson S.D."/>
            <person name="Neuhof M."/>
            <person name="Chang E.S."/>
            <person name="Philippe H."/>
            <person name="Cartwright P."/>
            <person name="Bartholomew J.L."/>
            <person name="Huchon D."/>
        </authorList>
    </citation>
    <scope>NUCLEOTIDE SEQUENCE</scope>
    <source>
        <strain evidence="19">71B08</strain>
        <tissue evidence="19">Whole</tissue>
    </source>
</reference>
<dbReference type="EMBL" id="GHBR01000826">
    <property type="protein sequence ID" value="NDJ96289.1"/>
    <property type="molecule type" value="Transcribed_RNA"/>
</dbReference>
<dbReference type="GO" id="GO:0008409">
    <property type="term" value="F:5'-3' exonuclease activity"/>
    <property type="evidence" value="ECO:0007669"/>
    <property type="project" value="UniProtKB-UniRule"/>
</dbReference>
<dbReference type="SMART" id="SM00279">
    <property type="entry name" value="HhH2"/>
    <property type="match status" value="1"/>
</dbReference>
<dbReference type="AlphaFoldDB" id="A0A6B2G454"/>
<dbReference type="SMART" id="SM00484">
    <property type="entry name" value="XPGI"/>
    <property type="match status" value="1"/>
</dbReference>
<dbReference type="Pfam" id="PF00752">
    <property type="entry name" value="XPG_N"/>
    <property type="match status" value="1"/>
</dbReference>
<feature type="domain" description="XPG-I" evidence="17">
    <location>
        <begin position="146"/>
        <end position="218"/>
    </location>
</feature>
<evidence type="ECO:0000256" key="12">
    <source>
        <dbReference type="ARBA" id="ARBA00023242"/>
    </source>
</evidence>
<keyword evidence="9 16" id="KW-0460">Magnesium</keyword>
<dbReference type="InterPro" id="IPR036279">
    <property type="entry name" value="5-3_exonuclease_C_sf"/>
</dbReference>